<dbReference type="AlphaFoldDB" id="A0A9W9ZC03"/>
<evidence type="ECO:0000313" key="3">
    <source>
        <dbReference type="Proteomes" id="UP001163046"/>
    </source>
</evidence>
<feature type="region of interest" description="Disordered" evidence="1">
    <location>
        <begin position="125"/>
        <end position="144"/>
    </location>
</feature>
<sequence length="279" mass="31378">MPVRRVRKQPRRHFSDLTTRGNSYFDDFGAILAGNASLSDYDVPTLAEKETRKLGNLKRATNFSNINNLDEFEKFDDRTPQSPMLRNAQLHGWESFDESDVGPSPLYKNKWDDADVDRFADACDMNEDESDEPKNGKEPDMWSFTPDSIINVSTGEELSSLPAEPSDIQRFSKDSNIASEIPTLEDNTVGQQVVSGIVSVQRTESLSAERPNLEVNHKKTASDPVSTNESCILQQESNNNKQVSTDNKNMSNKRLEEYHKWKVSGCKGDPPAKLKISQC</sequence>
<dbReference type="Proteomes" id="UP001163046">
    <property type="component" value="Unassembled WGS sequence"/>
</dbReference>
<feature type="compositionally biased region" description="Basic and acidic residues" evidence="1">
    <location>
        <begin position="211"/>
        <end position="221"/>
    </location>
</feature>
<comment type="caution">
    <text evidence="2">The sequence shown here is derived from an EMBL/GenBank/DDBJ whole genome shotgun (WGS) entry which is preliminary data.</text>
</comment>
<accession>A0A9W9ZC03</accession>
<organism evidence="2 3">
    <name type="scientific">Desmophyllum pertusum</name>
    <dbReference type="NCBI Taxonomy" id="174260"/>
    <lineage>
        <taxon>Eukaryota</taxon>
        <taxon>Metazoa</taxon>
        <taxon>Cnidaria</taxon>
        <taxon>Anthozoa</taxon>
        <taxon>Hexacorallia</taxon>
        <taxon>Scleractinia</taxon>
        <taxon>Caryophylliina</taxon>
        <taxon>Caryophylliidae</taxon>
        <taxon>Desmophyllum</taxon>
    </lineage>
</organism>
<evidence type="ECO:0000256" key="1">
    <source>
        <dbReference type="SAM" id="MobiDB-lite"/>
    </source>
</evidence>
<evidence type="ECO:0000313" key="2">
    <source>
        <dbReference type="EMBL" id="KAJ7378946.1"/>
    </source>
</evidence>
<keyword evidence="3" id="KW-1185">Reference proteome</keyword>
<feature type="region of interest" description="Disordered" evidence="1">
    <location>
        <begin position="205"/>
        <end position="228"/>
    </location>
</feature>
<protein>
    <submittedName>
        <fullName evidence="2">Uncharacterized protein</fullName>
    </submittedName>
</protein>
<dbReference type="EMBL" id="MU826361">
    <property type="protein sequence ID" value="KAJ7378946.1"/>
    <property type="molecule type" value="Genomic_DNA"/>
</dbReference>
<gene>
    <name evidence="2" type="ORF">OS493_019644</name>
</gene>
<proteinExistence type="predicted"/>
<dbReference type="OrthoDB" id="5984713at2759"/>
<name>A0A9W9ZC03_9CNID</name>
<reference evidence="2" key="1">
    <citation type="submission" date="2023-01" db="EMBL/GenBank/DDBJ databases">
        <title>Genome assembly of the deep-sea coral Lophelia pertusa.</title>
        <authorList>
            <person name="Herrera S."/>
            <person name="Cordes E."/>
        </authorList>
    </citation>
    <scope>NUCLEOTIDE SEQUENCE</scope>
    <source>
        <strain evidence="2">USNM1676648</strain>
        <tissue evidence="2">Polyp</tissue>
    </source>
</reference>